<proteinExistence type="predicted"/>
<evidence type="ECO:0000313" key="1">
    <source>
        <dbReference type="EMBL" id="CAB4161925.1"/>
    </source>
</evidence>
<gene>
    <name evidence="1" type="ORF">UFOVP778_16</name>
</gene>
<name>A0A6J5NY78_9CAUD</name>
<dbReference type="EMBL" id="LR796733">
    <property type="protein sequence ID" value="CAB4161925.1"/>
    <property type="molecule type" value="Genomic_DNA"/>
</dbReference>
<sequence length="187" mass="21018">MGAINNSTAIYLSISDGKICRRVQSPTEHSKPRTTKDGRVVNEEHYNGWMGKITNITTRESEYGKEWQVEINDGTSTVILSFKYSSGYAASFLKALPNVDFTKQVTLTPKVTVDGDKKRTTLFLNQNGAAIKWAYTKDNPNGCPGLKQIKVKGQTTWDDSDMMEFLENMVNNEILPQIKLNTDDLPF</sequence>
<accession>A0A6J5NY78</accession>
<organism evidence="1">
    <name type="scientific">uncultured Caudovirales phage</name>
    <dbReference type="NCBI Taxonomy" id="2100421"/>
    <lineage>
        <taxon>Viruses</taxon>
        <taxon>Duplodnaviria</taxon>
        <taxon>Heunggongvirae</taxon>
        <taxon>Uroviricota</taxon>
        <taxon>Caudoviricetes</taxon>
        <taxon>Peduoviridae</taxon>
        <taxon>Maltschvirus</taxon>
        <taxon>Maltschvirus maltsch</taxon>
    </lineage>
</organism>
<protein>
    <submittedName>
        <fullName evidence="1">Uncharacterized protein</fullName>
    </submittedName>
</protein>
<reference evidence="1" key="1">
    <citation type="submission" date="2020-04" db="EMBL/GenBank/DDBJ databases">
        <authorList>
            <person name="Chiriac C."/>
            <person name="Salcher M."/>
            <person name="Ghai R."/>
            <person name="Kavagutti S V."/>
        </authorList>
    </citation>
    <scope>NUCLEOTIDE SEQUENCE</scope>
</reference>